<evidence type="ECO:0000313" key="2">
    <source>
        <dbReference type="EMBL" id="CAG2253185.1"/>
    </source>
</evidence>
<evidence type="ECO:0000313" key="3">
    <source>
        <dbReference type="Proteomes" id="UP000683360"/>
    </source>
</evidence>
<reference evidence="2" key="1">
    <citation type="submission" date="2021-03" db="EMBL/GenBank/DDBJ databases">
        <authorList>
            <person name="Bekaert M."/>
        </authorList>
    </citation>
    <scope>NUCLEOTIDE SEQUENCE</scope>
</reference>
<accession>A0A8S3V5Q4</accession>
<dbReference type="EMBL" id="CAJPWZ010003145">
    <property type="protein sequence ID" value="CAG2253185.1"/>
    <property type="molecule type" value="Genomic_DNA"/>
</dbReference>
<name>A0A8S3V5Q4_MYTED</name>
<proteinExistence type="predicted"/>
<gene>
    <name evidence="2" type="ORF">MEDL_64731</name>
</gene>
<dbReference type="Proteomes" id="UP000683360">
    <property type="component" value="Unassembled WGS sequence"/>
</dbReference>
<sequence>MMKCCCLIVFLFCTIDVSNGGILSGICHSSNGTCGKRDVPCKETFGSEWTYIGKCCNKRPCCKFLKAPCVPETCPTGFKLLSNQASSANCYSYHGLDSQLPLPLARDNCATTAGAYLWRPNTEQEANAVNNEFNIPENKSVKRDSCHNERPIPKKLTLHNATERDIVHHHSQKNKFLYNVIV</sequence>
<comment type="caution">
    <text evidence="2">The sequence shown here is derived from an EMBL/GenBank/DDBJ whole genome shotgun (WGS) entry which is preliminary data.</text>
</comment>
<organism evidence="2 3">
    <name type="scientific">Mytilus edulis</name>
    <name type="common">Blue mussel</name>
    <dbReference type="NCBI Taxonomy" id="6550"/>
    <lineage>
        <taxon>Eukaryota</taxon>
        <taxon>Metazoa</taxon>
        <taxon>Spiralia</taxon>
        <taxon>Lophotrochozoa</taxon>
        <taxon>Mollusca</taxon>
        <taxon>Bivalvia</taxon>
        <taxon>Autobranchia</taxon>
        <taxon>Pteriomorphia</taxon>
        <taxon>Mytilida</taxon>
        <taxon>Mytiloidea</taxon>
        <taxon>Mytilidae</taxon>
        <taxon>Mytilinae</taxon>
        <taxon>Mytilus</taxon>
    </lineage>
</organism>
<protein>
    <submittedName>
        <fullName evidence="2">Uncharacterized protein</fullName>
    </submittedName>
</protein>
<dbReference type="AlphaFoldDB" id="A0A8S3V5Q4"/>
<dbReference type="OrthoDB" id="2142683at2759"/>
<feature type="signal peptide" evidence="1">
    <location>
        <begin position="1"/>
        <end position="20"/>
    </location>
</feature>
<keyword evidence="3" id="KW-1185">Reference proteome</keyword>
<feature type="chain" id="PRO_5035771054" evidence="1">
    <location>
        <begin position="21"/>
        <end position="182"/>
    </location>
</feature>
<evidence type="ECO:0000256" key="1">
    <source>
        <dbReference type="SAM" id="SignalP"/>
    </source>
</evidence>
<keyword evidence="1" id="KW-0732">Signal</keyword>